<keyword evidence="3" id="KW-1185">Reference proteome</keyword>
<dbReference type="PROSITE" id="PS51257">
    <property type="entry name" value="PROKAR_LIPOPROTEIN"/>
    <property type="match status" value="1"/>
</dbReference>
<reference evidence="2 3" key="1">
    <citation type="submission" date="2016-09" db="EMBL/GenBank/DDBJ databases">
        <title>Draft genome sequence for the type strain of Desulfuribacillus alkaliarsenatis AHT28, an obligately anaerobic, sulfidogenic bacterium isolated from Russian soda lake sediments.</title>
        <authorList>
            <person name="Abin C.A."/>
            <person name="Hollibaugh J.T."/>
        </authorList>
    </citation>
    <scope>NUCLEOTIDE SEQUENCE [LARGE SCALE GENOMIC DNA]</scope>
    <source>
        <strain evidence="2 3">AHT28</strain>
    </source>
</reference>
<dbReference type="RefSeq" id="WP_069644050.1">
    <property type="nucleotide sequence ID" value="NZ_MIJE01000033.1"/>
</dbReference>
<evidence type="ECO:0000313" key="2">
    <source>
        <dbReference type="EMBL" id="OEF96129.1"/>
    </source>
</evidence>
<accession>A0A1E5G0A3</accession>
<evidence type="ECO:0000256" key="1">
    <source>
        <dbReference type="SAM" id="SignalP"/>
    </source>
</evidence>
<dbReference type="OrthoDB" id="3035143at2"/>
<comment type="caution">
    <text evidence="2">The sequence shown here is derived from an EMBL/GenBank/DDBJ whole genome shotgun (WGS) entry which is preliminary data.</text>
</comment>
<name>A0A1E5G0A3_9FIRM</name>
<organism evidence="2 3">
    <name type="scientific">Desulfuribacillus alkaliarsenatis</name>
    <dbReference type="NCBI Taxonomy" id="766136"/>
    <lineage>
        <taxon>Bacteria</taxon>
        <taxon>Bacillati</taxon>
        <taxon>Bacillota</taxon>
        <taxon>Desulfuribacillia</taxon>
        <taxon>Desulfuribacillales</taxon>
        <taxon>Desulfuribacillaceae</taxon>
        <taxon>Desulfuribacillus</taxon>
    </lineage>
</organism>
<dbReference type="Proteomes" id="UP000094296">
    <property type="component" value="Unassembled WGS sequence"/>
</dbReference>
<proteinExistence type="predicted"/>
<keyword evidence="1" id="KW-0732">Signal</keyword>
<feature type="chain" id="PRO_5009176942" evidence="1">
    <location>
        <begin position="27"/>
        <end position="220"/>
    </location>
</feature>
<dbReference type="AlphaFoldDB" id="A0A1E5G0A3"/>
<feature type="signal peptide" evidence="1">
    <location>
        <begin position="1"/>
        <end position="26"/>
    </location>
</feature>
<gene>
    <name evidence="2" type="ORF">BHF68_10380</name>
</gene>
<protein>
    <submittedName>
        <fullName evidence="2">Uncharacterized protein</fullName>
    </submittedName>
</protein>
<dbReference type="STRING" id="766136.BHF68_10380"/>
<sequence length="220" mass="24885">MMIKNNAFLVSLMICTMILFTGCASNESVEENPDELIVESNGFNITTSDEQLEEALSETAEDKDINKKEFIEDKEPSIENNSPRLSTYELMDSEVAEFYSYNYQDKSMYIAGLKLFDEFGKINEGGASINNEENILRFNITKATGSVTGTIDGPQVTFDMNLTTNEIIEKEFNPAPNYAELGITEFAHNSEKVIELSDERMVEIGVYFKNLIKEIDKKNE</sequence>
<dbReference type="EMBL" id="MIJE01000033">
    <property type="protein sequence ID" value="OEF96129.1"/>
    <property type="molecule type" value="Genomic_DNA"/>
</dbReference>
<evidence type="ECO:0000313" key="3">
    <source>
        <dbReference type="Proteomes" id="UP000094296"/>
    </source>
</evidence>